<organism evidence="1 2">
    <name type="scientific">Scheffersomyces stipitis (strain ATCC 58785 / CBS 6054 / NBRC 10063 / NRRL Y-11545)</name>
    <name type="common">Yeast</name>
    <name type="synonym">Pichia stipitis</name>
    <dbReference type="NCBI Taxonomy" id="322104"/>
    <lineage>
        <taxon>Eukaryota</taxon>
        <taxon>Fungi</taxon>
        <taxon>Dikarya</taxon>
        <taxon>Ascomycota</taxon>
        <taxon>Saccharomycotina</taxon>
        <taxon>Pichiomycetes</taxon>
        <taxon>Debaryomycetaceae</taxon>
        <taxon>Scheffersomyces</taxon>
    </lineage>
</organism>
<protein>
    <submittedName>
        <fullName evidence="1">Uncharacterized protein</fullName>
    </submittedName>
</protein>
<accession>A3LU57</accession>
<dbReference type="RefSeq" id="XP_001384212.2">
    <property type="nucleotide sequence ID" value="XM_001384175.1"/>
</dbReference>
<evidence type="ECO:0000313" key="1">
    <source>
        <dbReference type="EMBL" id="ABN66183.2"/>
    </source>
</evidence>
<sequence length="303" mass="35678">MPSTKHNYIGSNLKFSHQLLKKKFQTATREQLSAELAKRCFYRLFAKNGYLFQTVVNQEPNKTITSLLGLCQELVFKNSLKNHLLSSGIQFDQYLSSDLRKIYSSWYEMDRFEQHREVMIHENDFIDFRSKLLVEHTNEVLKLKGFKERQQRKSLSLSFEITNQHVEQFDEYMEFYFKPVLVHHRDNLRYSSGSDSPGASDSENSSESASEKCVQCNHFRQKRTERIKCFGCRRIATTRKGKSKIPTRSKIEEIEEPGKSKEIHCEDCDRSRHSDPHPIDLIKVLDYRLPLELLPMYSQFSQS</sequence>
<proteinExistence type="predicted"/>
<reference evidence="1 2" key="1">
    <citation type="journal article" date="2007" name="Nat. Biotechnol.">
        <title>Genome sequence of the lignocellulose-bioconverting and xylose-fermenting yeast Pichia stipitis.</title>
        <authorList>
            <person name="Jeffries T.W."/>
            <person name="Grigoriev I.V."/>
            <person name="Grimwood J."/>
            <person name="Laplaza J.M."/>
            <person name="Aerts A."/>
            <person name="Salamov A."/>
            <person name="Schmutz J."/>
            <person name="Lindquist E."/>
            <person name="Dehal P."/>
            <person name="Shapiro H."/>
            <person name="Jin Y.S."/>
            <person name="Passoth V."/>
            <person name="Richardson P.M."/>
        </authorList>
    </citation>
    <scope>NUCLEOTIDE SEQUENCE [LARGE SCALE GENOMIC DNA]</scope>
    <source>
        <strain evidence="2">ATCC 58785 / CBS 6054 / NBRC 10063 / NRRL Y-11545</strain>
    </source>
</reference>
<dbReference type="GeneID" id="4839030"/>
<name>A3LU57_PICST</name>
<dbReference type="KEGG" id="pic:PICST_31649"/>
<dbReference type="HOGENOM" id="CLU_918646_0_0_1"/>
<dbReference type="AlphaFoldDB" id="A3LU57"/>
<evidence type="ECO:0000313" key="2">
    <source>
        <dbReference type="Proteomes" id="UP000002258"/>
    </source>
</evidence>
<dbReference type="EMBL" id="CP000498">
    <property type="protein sequence ID" value="ABN66183.2"/>
    <property type="molecule type" value="Genomic_DNA"/>
</dbReference>
<gene>
    <name evidence="1" type="ORF">PICST_31649</name>
</gene>
<dbReference type="InParanoid" id="A3LU57"/>
<keyword evidence="2" id="KW-1185">Reference proteome</keyword>
<dbReference type="Proteomes" id="UP000002258">
    <property type="component" value="Chromosome 4"/>
</dbReference>